<dbReference type="EMBL" id="LTBM01000027">
    <property type="protein sequence ID" value="KXT29015.1"/>
    <property type="molecule type" value="Genomic_DNA"/>
</dbReference>
<organism evidence="1 2">
    <name type="scientific">Candidatus Phytoplasma oryzae</name>
    <dbReference type="NCBI Taxonomy" id="203274"/>
    <lineage>
        <taxon>Bacteria</taxon>
        <taxon>Bacillati</taxon>
        <taxon>Mycoplasmatota</taxon>
        <taxon>Mollicutes</taxon>
        <taxon>Acholeplasmatales</taxon>
        <taxon>Acholeplasmataceae</taxon>
        <taxon>Candidatus Phytoplasma</taxon>
        <taxon>16SrXI (Rice yellow dwarf group)</taxon>
    </lineage>
</organism>
<evidence type="ECO:0000313" key="2">
    <source>
        <dbReference type="Proteomes" id="UP000070069"/>
    </source>
</evidence>
<name>A0A139JPW3_9MOLU</name>
<gene>
    <name evidence="1" type="ORF">AXA84_0471</name>
</gene>
<comment type="caution">
    <text evidence="1">The sequence shown here is derived from an EMBL/GenBank/DDBJ whole genome shotgun (WGS) entry which is preliminary data.</text>
</comment>
<accession>A0A139JPW3</accession>
<sequence length="175" mass="19355">KETVPAVVAGPVEVAQEALPQPSSFTRKEFKSYLMSCLDFYNYQRMLEEPEILEDILKLLEAGQFKYADIALEHFKKDGAGSIAIGFLGNEICEYIDGKKTVSDVLAAFKKLQTTFKIPPLTTEEEVKETNYLTNFLIKLKPVVEFTGAVLQSTYDVVTAAPRLLVPAVGSSLLA</sequence>
<evidence type="ECO:0000313" key="1">
    <source>
        <dbReference type="EMBL" id="KXT29015.1"/>
    </source>
</evidence>
<protein>
    <submittedName>
        <fullName evidence="1">Uncharacterized protein</fullName>
    </submittedName>
</protein>
<dbReference type="Proteomes" id="UP000070069">
    <property type="component" value="Unassembled WGS sequence"/>
</dbReference>
<dbReference type="AlphaFoldDB" id="A0A139JPW3"/>
<feature type="non-terminal residue" evidence="1">
    <location>
        <position position="1"/>
    </location>
</feature>
<dbReference type="PATRIC" id="fig|203274.3.peg.323"/>
<reference evidence="1 2" key="1">
    <citation type="submission" date="2016-02" db="EMBL/GenBank/DDBJ databases">
        <title>A draft genome sequence of Candidatus Phytoplasma oryzae strain Mbita1, the causative agent of Napier Grass stunt disease in Kenya.</title>
        <authorList>
            <person name="Fischer A."/>
            <person name="Santa-Cruz I."/>
            <person name="Wambua L."/>
            <person name="Olds C."/>
            <person name="Midega C."/>
            <person name="Dickinson M."/>
            <person name="Kawicha P."/>
            <person name="Khan Z."/>
            <person name="Masiga D."/>
            <person name="Jores J."/>
            <person name="Bernd S."/>
        </authorList>
    </citation>
    <scope>NUCLEOTIDE SEQUENCE [LARGE SCALE GENOMIC DNA]</scope>
    <source>
        <strain evidence="1">Mbita1</strain>
    </source>
</reference>
<proteinExistence type="predicted"/>
<dbReference type="RefSeq" id="WP_160330325.1">
    <property type="nucleotide sequence ID" value="NZ_LTBM01000027.1"/>
</dbReference>